<evidence type="ECO:0000313" key="1">
    <source>
        <dbReference type="EMBL" id="KAH9517199.1"/>
    </source>
</evidence>
<accession>A0A922L6F4</accession>
<reference evidence="1" key="2">
    <citation type="journal article" date="2022" name="Res Sq">
        <title>Comparative Genomics Reveals Insights into the Divergent Evolution of Astigmatic Mites and Household Pest Adaptations.</title>
        <authorList>
            <person name="Xiong Q."/>
            <person name="Wan A.T.-Y."/>
            <person name="Liu X.-Y."/>
            <person name="Fung C.S.-H."/>
            <person name="Xiao X."/>
            <person name="Malainual N."/>
            <person name="Hou J."/>
            <person name="Wang L."/>
            <person name="Wang M."/>
            <person name="Yang K."/>
            <person name="Cui Y."/>
            <person name="Leung E."/>
            <person name="Nong W."/>
            <person name="Shin S.-K."/>
            <person name="Au S."/>
            <person name="Jeong K.Y."/>
            <person name="Chew F.T."/>
            <person name="Hui J."/>
            <person name="Leung T.F."/>
            <person name="Tungtrongchitr A."/>
            <person name="Zhong N."/>
            <person name="Liu Z."/>
            <person name="Tsui S."/>
        </authorList>
    </citation>
    <scope>NUCLEOTIDE SEQUENCE</scope>
    <source>
        <strain evidence="1">Derf</strain>
        <tissue evidence="1">Whole organism</tissue>
    </source>
</reference>
<protein>
    <recommendedName>
        <fullName evidence="3">Metallothionein</fullName>
    </recommendedName>
</protein>
<evidence type="ECO:0008006" key="3">
    <source>
        <dbReference type="Google" id="ProtNLM"/>
    </source>
</evidence>
<dbReference type="AlphaFoldDB" id="A0A922L6F4"/>
<evidence type="ECO:0000313" key="2">
    <source>
        <dbReference type="Proteomes" id="UP000790347"/>
    </source>
</evidence>
<dbReference type="Proteomes" id="UP000790347">
    <property type="component" value="Unassembled WGS sequence"/>
</dbReference>
<keyword evidence="2" id="KW-1185">Reference proteome</keyword>
<comment type="caution">
    <text evidence="1">The sequence shown here is derived from an EMBL/GenBank/DDBJ whole genome shotgun (WGS) entry which is preliminary data.</text>
</comment>
<organism evidence="1 2">
    <name type="scientific">Dermatophagoides farinae</name>
    <name type="common">American house dust mite</name>
    <dbReference type="NCBI Taxonomy" id="6954"/>
    <lineage>
        <taxon>Eukaryota</taxon>
        <taxon>Metazoa</taxon>
        <taxon>Ecdysozoa</taxon>
        <taxon>Arthropoda</taxon>
        <taxon>Chelicerata</taxon>
        <taxon>Arachnida</taxon>
        <taxon>Acari</taxon>
        <taxon>Acariformes</taxon>
        <taxon>Sarcoptiformes</taxon>
        <taxon>Astigmata</taxon>
        <taxon>Psoroptidia</taxon>
        <taxon>Analgoidea</taxon>
        <taxon>Pyroglyphidae</taxon>
        <taxon>Dermatophagoidinae</taxon>
        <taxon>Dermatophagoides</taxon>
    </lineage>
</organism>
<gene>
    <name evidence="1" type="ORF">DERF_007882</name>
</gene>
<reference evidence="1" key="1">
    <citation type="submission" date="2013-05" db="EMBL/GenBank/DDBJ databases">
        <authorList>
            <person name="Yim A.K.Y."/>
            <person name="Chan T.F."/>
            <person name="Ji K.M."/>
            <person name="Liu X.Y."/>
            <person name="Zhou J.W."/>
            <person name="Li R.Q."/>
            <person name="Yang K.Y."/>
            <person name="Li J."/>
            <person name="Li M."/>
            <person name="Law P.T.W."/>
            <person name="Wu Y.L."/>
            <person name="Cai Z.L."/>
            <person name="Qin H."/>
            <person name="Bao Y."/>
            <person name="Leung R.K.K."/>
            <person name="Ng P.K.S."/>
            <person name="Zou J."/>
            <person name="Zhong X.J."/>
            <person name="Ran P.X."/>
            <person name="Zhong N.S."/>
            <person name="Liu Z.G."/>
            <person name="Tsui S.K.W."/>
        </authorList>
    </citation>
    <scope>NUCLEOTIDE SEQUENCE</scope>
    <source>
        <strain evidence="1">Derf</strain>
        <tissue evidence="1">Whole organism</tissue>
    </source>
</reference>
<dbReference type="EMBL" id="ASGP02000003">
    <property type="protein sequence ID" value="KAH9517199.1"/>
    <property type="molecule type" value="Genomic_DNA"/>
</dbReference>
<name>A0A922L6F4_DERFA</name>
<sequence>MQTLAAEKMRMQCKGGNCGCGCCANECNCDCCKNCGCHCCKDCNCGCNCRSEQLKKWNSNNK</sequence>
<proteinExistence type="predicted"/>